<gene>
    <name evidence="9" type="ORF">H103_05236</name>
</gene>
<evidence type="ECO:0000313" key="9">
    <source>
        <dbReference type="EMBL" id="EZF51363.1"/>
    </source>
</evidence>
<dbReference type="InterPro" id="IPR052337">
    <property type="entry name" value="SAT4-like"/>
</dbReference>
<dbReference type="Proteomes" id="UP000023758">
    <property type="component" value="Unassembled WGS sequence"/>
</dbReference>
<keyword evidence="2 7" id="KW-0812">Transmembrane</keyword>
<dbReference type="HOGENOM" id="CLU_019101_0_1_1"/>
<feature type="compositionally biased region" description="Polar residues" evidence="6">
    <location>
        <begin position="339"/>
        <end position="348"/>
    </location>
</feature>
<feature type="transmembrane region" description="Helical" evidence="7">
    <location>
        <begin position="54"/>
        <end position="74"/>
    </location>
</feature>
<evidence type="ECO:0000256" key="7">
    <source>
        <dbReference type="SAM" id="Phobius"/>
    </source>
</evidence>
<dbReference type="PANTHER" id="PTHR33048:SF105">
    <property type="match status" value="1"/>
</dbReference>
<organism evidence="9">
    <name type="scientific">Trichophyton rubrum CBS 288.86</name>
    <dbReference type="NCBI Taxonomy" id="1215330"/>
    <lineage>
        <taxon>Eukaryota</taxon>
        <taxon>Fungi</taxon>
        <taxon>Dikarya</taxon>
        <taxon>Ascomycota</taxon>
        <taxon>Pezizomycotina</taxon>
        <taxon>Eurotiomycetes</taxon>
        <taxon>Eurotiomycetidae</taxon>
        <taxon>Onygenales</taxon>
        <taxon>Arthrodermataceae</taxon>
        <taxon>Trichophyton</taxon>
    </lineage>
</organism>
<evidence type="ECO:0000256" key="2">
    <source>
        <dbReference type="ARBA" id="ARBA00022692"/>
    </source>
</evidence>
<feature type="region of interest" description="Disordered" evidence="6">
    <location>
        <begin position="307"/>
        <end position="348"/>
    </location>
</feature>
<proteinExistence type="inferred from homology"/>
<feature type="transmembrane region" description="Helical" evidence="7">
    <location>
        <begin position="118"/>
        <end position="136"/>
    </location>
</feature>
<comment type="subcellular location">
    <subcellularLocation>
        <location evidence="1">Membrane</location>
        <topology evidence="1">Multi-pass membrane protein</topology>
    </subcellularLocation>
</comment>
<comment type="similarity">
    <text evidence="5">Belongs to the SAT4 family.</text>
</comment>
<dbReference type="GO" id="GO:0016020">
    <property type="term" value="C:membrane"/>
    <property type="evidence" value="ECO:0007669"/>
    <property type="project" value="UniProtKB-SubCell"/>
</dbReference>
<keyword evidence="3 7" id="KW-1133">Transmembrane helix</keyword>
<feature type="transmembrane region" description="Helical" evidence="7">
    <location>
        <begin position="23"/>
        <end position="42"/>
    </location>
</feature>
<feature type="compositionally biased region" description="Low complexity" evidence="6">
    <location>
        <begin position="321"/>
        <end position="333"/>
    </location>
</feature>
<protein>
    <recommendedName>
        <fullName evidence="8">Rhodopsin domain-containing protein</fullName>
    </recommendedName>
</protein>
<feature type="transmembrane region" description="Helical" evidence="7">
    <location>
        <begin position="271"/>
        <end position="291"/>
    </location>
</feature>
<dbReference type="InterPro" id="IPR049326">
    <property type="entry name" value="Rhodopsin_dom_fungi"/>
</dbReference>
<dbReference type="PANTHER" id="PTHR33048">
    <property type="entry name" value="PTH11-LIKE INTEGRAL MEMBRANE PROTEIN (AFU_ORTHOLOGUE AFUA_5G11245)"/>
    <property type="match status" value="1"/>
</dbReference>
<evidence type="ECO:0000256" key="4">
    <source>
        <dbReference type="ARBA" id="ARBA00023136"/>
    </source>
</evidence>
<dbReference type="EMBL" id="KK207866">
    <property type="protein sequence ID" value="EZF51363.1"/>
    <property type="molecule type" value="Genomic_DNA"/>
</dbReference>
<feature type="transmembrane region" description="Helical" evidence="7">
    <location>
        <begin position="148"/>
        <end position="168"/>
    </location>
</feature>
<dbReference type="AlphaFoldDB" id="A0A022VZY7"/>
<keyword evidence="4 7" id="KW-0472">Membrane</keyword>
<evidence type="ECO:0000256" key="6">
    <source>
        <dbReference type="SAM" id="MobiDB-lite"/>
    </source>
</evidence>
<evidence type="ECO:0000256" key="3">
    <source>
        <dbReference type="ARBA" id="ARBA00022989"/>
    </source>
</evidence>
<evidence type="ECO:0000256" key="5">
    <source>
        <dbReference type="ARBA" id="ARBA00038359"/>
    </source>
</evidence>
<feature type="transmembrane region" description="Helical" evidence="7">
    <location>
        <begin position="229"/>
        <end position="251"/>
    </location>
</feature>
<dbReference type="Pfam" id="PF20684">
    <property type="entry name" value="Fung_rhodopsin"/>
    <property type="match status" value="1"/>
</dbReference>
<feature type="domain" description="Rhodopsin" evidence="8">
    <location>
        <begin position="36"/>
        <end position="288"/>
    </location>
</feature>
<evidence type="ECO:0000259" key="8">
    <source>
        <dbReference type="Pfam" id="PF20684"/>
    </source>
</evidence>
<feature type="transmembrane region" description="Helical" evidence="7">
    <location>
        <begin position="195"/>
        <end position="217"/>
    </location>
</feature>
<name>A0A022VZY7_TRIRU</name>
<sequence length="417" mass="46367">MLPTSPAEVAAAQEAGRKATIEIWTLFAIGFTTTMLRIYARIHAVGVRNLRPDDFLVLVALVLYAAQSTLGYHVGTKAHGLANNFKLDSERAALPVNSIEYGFRVTGSKIQLAGWTTYTWLISMLKFSMLAFYIRLTEGVGGTYRLQIFIGFGLVAGTCMASLLTIFLSCRPLHKYWQIYPNPGNACQPAVSKPVVWVSFAANIITDIYLILIPLPMLWRSTLRMIKKIAASIVLGAGIFVLVCACLKSIFVLVNPVHGAQLAGAWGVREAFVAVMVTNLPMIFPLIRAMLSPWFSKLFSTQKKSSYKTPGLQTIGGTPHGGNSYYNNNNNNRSKGRRQPQSDITTSFTLNGSDERIMHDDVKMHDLKTFNSTEHEPQEPLPARGIMISNSVEIMHEDRGSLHDEEQQRVENVREVW</sequence>
<dbReference type="OrthoDB" id="2988756at2759"/>
<reference evidence="9" key="1">
    <citation type="submission" date="2014-02" db="EMBL/GenBank/DDBJ databases">
        <title>The Genome Sequence of Trichophyton rubrum (morphotype fischeri) CBS 288.86.</title>
        <authorList>
            <consortium name="The Broad Institute Genomics Platform"/>
            <person name="Cuomo C.A."/>
            <person name="White T.C."/>
            <person name="Graser Y."/>
            <person name="Martinez-Rossi N."/>
            <person name="Heitman J."/>
            <person name="Young S.K."/>
            <person name="Zeng Q."/>
            <person name="Gargeya S."/>
            <person name="Abouelleil A."/>
            <person name="Alvarado L."/>
            <person name="Chapman S.B."/>
            <person name="Gainer-Dewar J."/>
            <person name="Goldberg J."/>
            <person name="Griggs A."/>
            <person name="Gujja S."/>
            <person name="Hansen M."/>
            <person name="Howarth C."/>
            <person name="Imamovic A."/>
            <person name="Larimer J."/>
            <person name="Martinez D."/>
            <person name="Murphy C."/>
            <person name="Pearson M.D."/>
            <person name="Persinoti G."/>
            <person name="Poon T."/>
            <person name="Priest M."/>
            <person name="Roberts A.D."/>
            <person name="Saif S."/>
            <person name="Shea T.D."/>
            <person name="Sykes S.N."/>
            <person name="Wortman J."/>
            <person name="Nusbaum C."/>
            <person name="Birren B."/>
        </authorList>
    </citation>
    <scope>NUCLEOTIDE SEQUENCE [LARGE SCALE GENOMIC DNA]</scope>
    <source>
        <strain evidence="9">CBS 288.86</strain>
    </source>
</reference>
<feature type="compositionally biased region" description="Polar residues" evidence="6">
    <location>
        <begin position="307"/>
        <end position="316"/>
    </location>
</feature>
<evidence type="ECO:0000256" key="1">
    <source>
        <dbReference type="ARBA" id="ARBA00004141"/>
    </source>
</evidence>
<accession>A0A022VZY7</accession>